<dbReference type="PROSITE" id="PS00236">
    <property type="entry name" value="NEUROTR_ION_CHANNEL"/>
    <property type="match status" value="1"/>
</dbReference>
<evidence type="ECO:0000256" key="3">
    <source>
        <dbReference type="RuleBase" id="RU000687"/>
    </source>
</evidence>
<comment type="similarity">
    <text evidence="3">Belongs to the ligand-gated ion channel (TC 1.A.9) family.</text>
</comment>
<feature type="region of interest" description="Disordered" evidence="4">
    <location>
        <begin position="271"/>
        <end position="292"/>
    </location>
</feature>
<evidence type="ECO:0000313" key="6">
    <source>
        <dbReference type="Proteomes" id="UP000887565"/>
    </source>
</evidence>
<evidence type="ECO:0000256" key="1">
    <source>
        <dbReference type="ARBA" id="ARBA00004141"/>
    </source>
</evidence>
<dbReference type="GO" id="GO:0005230">
    <property type="term" value="F:extracellular ligand-gated monoatomic ion channel activity"/>
    <property type="evidence" value="ECO:0007669"/>
    <property type="project" value="InterPro"/>
</dbReference>
<evidence type="ECO:0000259" key="5">
    <source>
        <dbReference type="Pfam" id="PF02931"/>
    </source>
</evidence>
<accession>A0A915JMP8</accession>
<dbReference type="SUPFAM" id="SSF63712">
    <property type="entry name" value="Nicotinic receptor ligand binding domain-like"/>
    <property type="match status" value="1"/>
</dbReference>
<keyword evidence="3" id="KW-0407">Ion channel</keyword>
<proteinExistence type="inferred from homology"/>
<keyword evidence="6" id="KW-1185">Reference proteome</keyword>
<keyword evidence="3" id="KW-0406">Ion transport</keyword>
<dbReference type="InterPro" id="IPR006201">
    <property type="entry name" value="Neur_channel"/>
</dbReference>
<dbReference type="PANTHER" id="PTHR18945">
    <property type="entry name" value="NEUROTRANSMITTER GATED ION CHANNEL"/>
    <property type="match status" value="1"/>
</dbReference>
<dbReference type="Proteomes" id="UP000887565">
    <property type="component" value="Unplaced"/>
</dbReference>
<comment type="subcellular location">
    <subcellularLocation>
        <location evidence="1">Membrane</location>
        <topology evidence="1">Multi-pass membrane protein</topology>
    </subcellularLocation>
</comment>
<name>A0A915JMP8_ROMCU</name>
<protein>
    <submittedName>
        <fullName evidence="7">Neurotransmitter-gated ion-channel ligand-binding domain-containing protein</fullName>
    </submittedName>
</protein>
<organism evidence="6 7">
    <name type="scientific">Romanomermis culicivorax</name>
    <name type="common">Nematode worm</name>
    <dbReference type="NCBI Taxonomy" id="13658"/>
    <lineage>
        <taxon>Eukaryota</taxon>
        <taxon>Metazoa</taxon>
        <taxon>Ecdysozoa</taxon>
        <taxon>Nematoda</taxon>
        <taxon>Enoplea</taxon>
        <taxon>Dorylaimia</taxon>
        <taxon>Mermithida</taxon>
        <taxon>Mermithoidea</taxon>
        <taxon>Mermithidae</taxon>
        <taxon>Romanomermis</taxon>
    </lineage>
</organism>
<dbReference type="InterPro" id="IPR006202">
    <property type="entry name" value="Neur_chan_lig-bd"/>
</dbReference>
<dbReference type="PRINTS" id="PR00252">
    <property type="entry name" value="NRIONCHANNEL"/>
</dbReference>
<dbReference type="Gene3D" id="2.70.170.10">
    <property type="entry name" value="Neurotransmitter-gated ion-channel ligand-binding domain"/>
    <property type="match status" value="1"/>
</dbReference>
<dbReference type="Pfam" id="PF02931">
    <property type="entry name" value="Neur_chan_LBD"/>
    <property type="match status" value="1"/>
</dbReference>
<keyword evidence="3" id="KW-0813">Transport</keyword>
<dbReference type="GO" id="GO:0016020">
    <property type="term" value="C:membrane"/>
    <property type="evidence" value="ECO:0007669"/>
    <property type="project" value="UniProtKB-SubCell"/>
</dbReference>
<sequence>MQIFPIFALSFENNNDDFSHDLLINDTNIISTNNKNISENGRCHYQHAIQQFFEKLLEEYDNNLLPKSTGNKVELEVHVQEISEVSESRSSFVLDLFVSEIWTDERLAFDKRQVCRSNITIKTEFRSRIWSPGTCMINTKQATLHKSPSDNAFFIIYSTGTVWQNHRMQIRGPCDIDLRAFPFDIQQCFISFETSSYNFQEVELMCCCLFVFFAMVELAMACHFTRRQLNFRVNGRQSLKTRWFEMTWLDKKKLNLRKKTTVTSTKDVVPECTPRSVTPNPDKKPGICQRSRSYSVTPGYEKKKKKKESLEDKVMAIRNKVTGEVILVGLDESDPLNPKYKLVRLFIS</sequence>
<evidence type="ECO:0000256" key="4">
    <source>
        <dbReference type="SAM" id="MobiDB-lite"/>
    </source>
</evidence>
<dbReference type="GO" id="GO:0004888">
    <property type="term" value="F:transmembrane signaling receptor activity"/>
    <property type="evidence" value="ECO:0007669"/>
    <property type="project" value="InterPro"/>
</dbReference>
<dbReference type="InterPro" id="IPR036734">
    <property type="entry name" value="Neur_chan_lig-bd_sf"/>
</dbReference>
<reference evidence="7" key="1">
    <citation type="submission" date="2022-11" db="UniProtKB">
        <authorList>
            <consortium name="WormBaseParasite"/>
        </authorList>
    </citation>
    <scope>IDENTIFICATION</scope>
</reference>
<dbReference type="WBParaSite" id="nRc.2.0.1.t27489-RA">
    <property type="protein sequence ID" value="nRc.2.0.1.t27489-RA"/>
    <property type="gene ID" value="nRc.2.0.1.g27489"/>
</dbReference>
<keyword evidence="2" id="KW-0472">Membrane</keyword>
<dbReference type="InterPro" id="IPR018000">
    <property type="entry name" value="Neurotransmitter_ion_chnl_CS"/>
</dbReference>
<evidence type="ECO:0000313" key="7">
    <source>
        <dbReference type="WBParaSite" id="nRc.2.0.1.t27489-RA"/>
    </source>
</evidence>
<dbReference type="AlphaFoldDB" id="A0A915JMP8"/>
<evidence type="ECO:0000256" key="2">
    <source>
        <dbReference type="ARBA" id="ARBA00023136"/>
    </source>
</evidence>
<feature type="domain" description="Neurotransmitter-gated ion-channel ligand-binding" evidence="5">
    <location>
        <begin position="50"/>
        <end position="205"/>
    </location>
</feature>